<dbReference type="Gene3D" id="1.25.40.10">
    <property type="entry name" value="Tetratricopeptide repeat domain"/>
    <property type="match status" value="1"/>
</dbReference>
<accession>A0ABR2HTK2</accession>
<feature type="domain" description="SET" evidence="1">
    <location>
        <begin position="75"/>
        <end position="255"/>
    </location>
</feature>
<dbReference type="PANTHER" id="PTHR47332:SF2">
    <property type="entry name" value="SET-6"/>
    <property type="match status" value="1"/>
</dbReference>
<comment type="caution">
    <text evidence="2">The sequence shown here is derived from an EMBL/GenBank/DDBJ whole genome shotgun (WGS) entry which is preliminary data.</text>
</comment>
<evidence type="ECO:0000313" key="2">
    <source>
        <dbReference type="EMBL" id="KAK8852160.1"/>
    </source>
</evidence>
<dbReference type="SMART" id="SM00317">
    <property type="entry name" value="SET"/>
    <property type="match status" value="1"/>
</dbReference>
<dbReference type="Pfam" id="PF00856">
    <property type="entry name" value="SET"/>
    <property type="match status" value="1"/>
</dbReference>
<dbReference type="InterPro" id="IPR046341">
    <property type="entry name" value="SET_dom_sf"/>
</dbReference>
<dbReference type="CDD" id="cd20071">
    <property type="entry name" value="SET_SMYD"/>
    <property type="match status" value="1"/>
</dbReference>
<dbReference type="InterPro" id="IPR011990">
    <property type="entry name" value="TPR-like_helical_dom_sf"/>
</dbReference>
<dbReference type="Gene3D" id="2.170.270.10">
    <property type="entry name" value="SET domain"/>
    <property type="match status" value="1"/>
</dbReference>
<proteinExistence type="predicted"/>
<sequence>MDAQIVQEHVAKTAFEVENSTTAHSQPSPNKDFAVQMEQLHLNHNNDYLPVDATPSAEQTAMSQADVEADKKSSTMVEVRSTGTMGLGLFATQDIPRGTRILSEEPLIHLPDPVYRRDLIKGFCNKAMKLSRDQIECLSRLHCDPEMLKEEDSDIIKKWYQYNSVTDAEGKELKGKKRQESRKKMLKWFGIFNANSSRQISDNRQEGRGVFCMFSRINHACVPNARYGWNETIKRFTVHVNRGVAKDEEIYVSYIPLFYQDREERAEVLKGWGFECGCKACRDPASERRWKQMSKCHLLVESYIHGDIDIPRALLSTPLRSVKEVLAQLDQLTELMIEEGLVTMELTKMYRTCSQYCWTSLDDMDKAIEYAEKALEVERCLIGPETEHLRENYVGCQYWLAMLKVMKLTTES</sequence>
<reference evidence="2 3" key="1">
    <citation type="journal article" date="2024" name="IMA Fungus">
        <title>Apiospora arundinis, a panoply of carbohydrate-active enzymes and secondary metabolites.</title>
        <authorList>
            <person name="Sorensen T."/>
            <person name="Petersen C."/>
            <person name="Muurmann A.T."/>
            <person name="Christiansen J.V."/>
            <person name="Brundto M.L."/>
            <person name="Overgaard C.K."/>
            <person name="Boysen A.T."/>
            <person name="Wollenberg R.D."/>
            <person name="Larsen T.O."/>
            <person name="Sorensen J.L."/>
            <person name="Nielsen K.L."/>
            <person name="Sondergaard T.E."/>
        </authorList>
    </citation>
    <scope>NUCLEOTIDE SEQUENCE [LARGE SCALE GENOMIC DNA]</scope>
    <source>
        <strain evidence="2 3">AAU 773</strain>
    </source>
</reference>
<dbReference type="EMBL" id="JAPCWZ010000009">
    <property type="protein sequence ID" value="KAK8852160.1"/>
    <property type="molecule type" value="Genomic_DNA"/>
</dbReference>
<dbReference type="SUPFAM" id="SSF82199">
    <property type="entry name" value="SET domain"/>
    <property type="match status" value="1"/>
</dbReference>
<evidence type="ECO:0000313" key="3">
    <source>
        <dbReference type="Proteomes" id="UP001390339"/>
    </source>
</evidence>
<dbReference type="InterPro" id="IPR053185">
    <property type="entry name" value="SET_domain_protein"/>
</dbReference>
<dbReference type="PROSITE" id="PS50280">
    <property type="entry name" value="SET"/>
    <property type="match status" value="1"/>
</dbReference>
<dbReference type="InterPro" id="IPR001214">
    <property type="entry name" value="SET_dom"/>
</dbReference>
<protein>
    <submittedName>
        <fullName evidence="2">TPR domain protein</fullName>
    </submittedName>
</protein>
<gene>
    <name evidence="2" type="ORF">PGQ11_014639</name>
</gene>
<name>A0ABR2HTK2_9PEZI</name>
<dbReference type="Proteomes" id="UP001390339">
    <property type="component" value="Unassembled WGS sequence"/>
</dbReference>
<organism evidence="2 3">
    <name type="scientific">Apiospora arundinis</name>
    <dbReference type="NCBI Taxonomy" id="335852"/>
    <lineage>
        <taxon>Eukaryota</taxon>
        <taxon>Fungi</taxon>
        <taxon>Dikarya</taxon>
        <taxon>Ascomycota</taxon>
        <taxon>Pezizomycotina</taxon>
        <taxon>Sordariomycetes</taxon>
        <taxon>Xylariomycetidae</taxon>
        <taxon>Amphisphaeriales</taxon>
        <taxon>Apiosporaceae</taxon>
        <taxon>Apiospora</taxon>
    </lineage>
</organism>
<evidence type="ECO:0000259" key="1">
    <source>
        <dbReference type="PROSITE" id="PS50280"/>
    </source>
</evidence>
<dbReference type="PANTHER" id="PTHR47332">
    <property type="entry name" value="SET DOMAIN-CONTAINING PROTEIN 5"/>
    <property type="match status" value="1"/>
</dbReference>
<keyword evidence="3" id="KW-1185">Reference proteome</keyword>